<name>A0ACC1PRS9_9PEZI</name>
<dbReference type="EMBL" id="JAPDGR010000009">
    <property type="protein sequence ID" value="KAJ2999049.1"/>
    <property type="molecule type" value="Genomic_DNA"/>
</dbReference>
<reference evidence="1" key="1">
    <citation type="submission" date="2022-10" db="EMBL/GenBank/DDBJ databases">
        <title>Genome Sequence of Xylaria curta.</title>
        <authorList>
            <person name="Buettner E."/>
        </authorList>
    </citation>
    <scope>NUCLEOTIDE SEQUENCE</scope>
    <source>
        <strain evidence="1">Babe10</strain>
    </source>
</reference>
<evidence type="ECO:0000313" key="2">
    <source>
        <dbReference type="Proteomes" id="UP001143856"/>
    </source>
</evidence>
<accession>A0ACC1PRS9</accession>
<dbReference type="Proteomes" id="UP001143856">
    <property type="component" value="Unassembled WGS sequence"/>
</dbReference>
<proteinExistence type="predicted"/>
<organism evidence="1 2">
    <name type="scientific">Xylaria curta</name>
    <dbReference type="NCBI Taxonomy" id="42375"/>
    <lineage>
        <taxon>Eukaryota</taxon>
        <taxon>Fungi</taxon>
        <taxon>Dikarya</taxon>
        <taxon>Ascomycota</taxon>
        <taxon>Pezizomycotina</taxon>
        <taxon>Sordariomycetes</taxon>
        <taxon>Xylariomycetidae</taxon>
        <taxon>Xylariales</taxon>
        <taxon>Xylariaceae</taxon>
        <taxon>Xylaria</taxon>
    </lineage>
</organism>
<evidence type="ECO:0000313" key="1">
    <source>
        <dbReference type="EMBL" id="KAJ2999049.1"/>
    </source>
</evidence>
<sequence>MSSATFEQYMEEMNRQLLDKKPDYKGSGALLPHQRTAPINTTIAIQDPKFKSPQTTCIVPKVVSNGSTNATVSHHAYLSPKYNQDVKIPRNGLQNLDYQFKPPNFNMVSSELQQQNYVPAQEKPPYESPQNANATAITPGTSNGLAKSRWADPNYYGTSVGKFGFSPVTPSMRVQYQPRGSANEQVTNHLSYGEEASMPWTPVEKYPSGAGNETSAPNSGPVAPNKQDDDLRPPKSIMMNPTQNNGLSQSKDVETPLWKSGRQPSAAVTKPLDNGEANGGTVAPLSWAEAQRDEDQWVGDTTPDPRGNWPTKSYEGGQEVMGKGQGSLCQGASSDEVLSSMEDRNDPPQYLTDFIQTWVRGAHVVKADFTSQDSQFHEECDINTYDGRLIDPVIYPRTRPQELMSRDQSEMTSANRIREYAVRKGLKNKMERKAEGPGATAKAAVEEIEPVPEEVLNTNRVRIPCHLRPAVESDIEAITAIYNREVENGYNSMDSHPVKTYDFQKVYNQCQTEKMPFVVAIEGQHGVVAYPEVLGFALITAIDRGISGSHKTLSAPGGKMLVIVKEEYRRKKIGTALMDIIMANCTGWYIPKGGYQFVNSSHGWISSQFGSNPRKWWYIEMEIKILSDANEEKTRRGAEFQWIWNFLEVKFDLILKHYDEKCCFEERYKNWLDKLTFRRACRSLGQ</sequence>
<keyword evidence="2" id="KW-1185">Reference proteome</keyword>
<comment type="caution">
    <text evidence="1">The sequence shown here is derived from an EMBL/GenBank/DDBJ whole genome shotgun (WGS) entry which is preliminary data.</text>
</comment>
<protein>
    <submittedName>
        <fullName evidence="1">Uncharacterized protein</fullName>
    </submittedName>
</protein>
<gene>
    <name evidence="1" type="ORF">NUW58_g130</name>
</gene>